<evidence type="ECO:0000313" key="2">
    <source>
        <dbReference type="EMBL" id="MBC2651037.1"/>
    </source>
</evidence>
<reference evidence="2 3" key="1">
    <citation type="submission" date="2020-08" db="EMBL/GenBank/DDBJ databases">
        <title>The genome sequence of Novosphingobium flavum 4Y4.</title>
        <authorList>
            <person name="Liu Y."/>
        </authorList>
    </citation>
    <scope>NUCLEOTIDE SEQUENCE [LARGE SCALE GENOMIC DNA]</scope>
    <source>
        <strain evidence="2 3">4Y4</strain>
    </source>
</reference>
<dbReference type="AlphaFoldDB" id="A0A7X1KBG3"/>
<proteinExistence type="predicted"/>
<gene>
    <name evidence="2" type="ORF">H7F49_04920</name>
</gene>
<name>A0A7X1KBG3_9SPHN</name>
<comment type="caution">
    <text evidence="2">The sequence shown here is derived from an EMBL/GenBank/DDBJ whole genome shotgun (WGS) entry which is preliminary data.</text>
</comment>
<dbReference type="RefSeq" id="WP_185682458.1">
    <property type="nucleotide sequence ID" value="NZ_JACLAU010000004.1"/>
</dbReference>
<feature type="compositionally biased region" description="Basic residues" evidence="1">
    <location>
        <begin position="1"/>
        <end position="12"/>
    </location>
</feature>
<protein>
    <submittedName>
        <fullName evidence="2">Uncharacterized protein</fullName>
    </submittedName>
</protein>
<evidence type="ECO:0000256" key="1">
    <source>
        <dbReference type="SAM" id="MobiDB-lite"/>
    </source>
</evidence>
<dbReference type="EMBL" id="JACLAU010000004">
    <property type="protein sequence ID" value="MBC2651037.1"/>
    <property type="molecule type" value="Genomic_DNA"/>
</dbReference>
<keyword evidence="3" id="KW-1185">Reference proteome</keyword>
<sequence>MARTSSPRRKASPRSYRSGTIALPHSSWRRAVEGKAGTGSPRVLSAAEFWAALGLEP</sequence>
<evidence type="ECO:0000313" key="3">
    <source>
        <dbReference type="Proteomes" id="UP000520156"/>
    </source>
</evidence>
<organism evidence="2 3">
    <name type="scientific">Novosphingobium aerophilum</name>
    <dbReference type="NCBI Taxonomy" id="2839843"/>
    <lineage>
        <taxon>Bacteria</taxon>
        <taxon>Pseudomonadati</taxon>
        <taxon>Pseudomonadota</taxon>
        <taxon>Alphaproteobacteria</taxon>
        <taxon>Sphingomonadales</taxon>
        <taxon>Sphingomonadaceae</taxon>
        <taxon>Novosphingobium</taxon>
    </lineage>
</organism>
<accession>A0A7X1KBG3</accession>
<feature type="region of interest" description="Disordered" evidence="1">
    <location>
        <begin position="1"/>
        <end position="20"/>
    </location>
</feature>
<dbReference type="Proteomes" id="UP000520156">
    <property type="component" value="Unassembled WGS sequence"/>
</dbReference>